<feature type="transmembrane region" description="Helical" evidence="6">
    <location>
        <begin position="270"/>
        <end position="289"/>
    </location>
</feature>
<accession>A0A839EDB9</accession>
<dbReference type="AlphaFoldDB" id="A0A839EDB9"/>
<comment type="caution">
    <text evidence="8">The sequence shown here is derived from an EMBL/GenBank/DDBJ whole genome shotgun (WGS) entry which is preliminary data.</text>
</comment>
<evidence type="ECO:0000313" key="9">
    <source>
        <dbReference type="Proteomes" id="UP000585905"/>
    </source>
</evidence>
<dbReference type="SUPFAM" id="SSF81342">
    <property type="entry name" value="Transmembrane di-heme cytochromes"/>
    <property type="match status" value="1"/>
</dbReference>
<dbReference type="GO" id="GO:0009055">
    <property type="term" value="F:electron transfer activity"/>
    <property type="evidence" value="ECO:0007669"/>
    <property type="project" value="InterPro"/>
</dbReference>
<dbReference type="PANTHER" id="PTHR30485">
    <property type="entry name" value="NI/FE-HYDROGENASE 1 B-TYPE CYTOCHROME SUBUNIT"/>
    <property type="match status" value="1"/>
</dbReference>
<dbReference type="GO" id="GO:0005886">
    <property type="term" value="C:plasma membrane"/>
    <property type="evidence" value="ECO:0007669"/>
    <property type="project" value="UniProtKB-SubCell"/>
</dbReference>
<feature type="transmembrane region" description="Helical" evidence="6">
    <location>
        <begin position="187"/>
        <end position="205"/>
    </location>
</feature>
<feature type="transmembrane region" description="Helical" evidence="6">
    <location>
        <begin position="61"/>
        <end position="82"/>
    </location>
</feature>
<protein>
    <submittedName>
        <fullName evidence="8">Thiosulfate reductase cytochrome b subunit</fullName>
    </submittedName>
</protein>
<evidence type="ECO:0000256" key="1">
    <source>
        <dbReference type="ARBA" id="ARBA00004651"/>
    </source>
</evidence>
<dbReference type="PANTHER" id="PTHR30485:SF1">
    <property type="entry name" value="CYTOCHROME YDHU-RELATED"/>
    <property type="match status" value="1"/>
</dbReference>
<dbReference type="Proteomes" id="UP000585905">
    <property type="component" value="Unassembled WGS sequence"/>
</dbReference>
<evidence type="ECO:0000256" key="4">
    <source>
        <dbReference type="ARBA" id="ARBA00022989"/>
    </source>
</evidence>
<evidence type="ECO:0000256" key="3">
    <source>
        <dbReference type="ARBA" id="ARBA00022692"/>
    </source>
</evidence>
<comment type="subcellular location">
    <subcellularLocation>
        <location evidence="1">Cell membrane</location>
        <topology evidence="1">Multi-pass membrane protein</topology>
    </subcellularLocation>
</comment>
<reference evidence="8 9" key="1">
    <citation type="submission" date="2020-07" db="EMBL/GenBank/DDBJ databases">
        <title>Sequencing the genomes of 1000 actinobacteria strains.</title>
        <authorList>
            <person name="Klenk H.-P."/>
        </authorList>
    </citation>
    <scope>NUCLEOTIDE SEQUENCE [LARGE SCALE GENOMIC DNA]</scope>
    <source>
        <strain evidence="8 9">DSM 19663</strain>
    </source>
</reference>
<dbReference type="EMBL" id="JACGWX010000013">
    <property type="protein sequence ID" value="MBA8849093.1"/>
    <property type="molecule type" value="Genomic_DNA"/>
</dbReference>
<keyword evidence="4 6" id="KW-1133">Transmembrane helix</keyword>
<dbReference type="Gene3D" id="1.20.950.20">
    <property type="entry name" value="Transmembrane di-heme cytochromes, Chain C"/>
    <property type="match status" value="1"/>
</dbReference>
<feature type="domain" description="Cytochrome b561 bacterial/Ni-hydrogenase" evidence="7">
    <location>
        <begin position="65"/>
        <end position="261"/>
    </location>
</feature>
<proteinExistence type="predicted"/>
<dbReference type="InterPro" id="IPR051542">
    <property type="entry name" value="Hydrogenase_cytochrome"/>
</dbReference>
<evidence type="ECO:0000313" key="8">
    <source>
        <dbReference type="EMBL" id="MBA8849093.1"/>
    </source>
</evidence>
<dbReference type="GO" id="GO:0022904">
    <property type="term" value="P:respiratory electron transport chain"/>
    <property type="evidence" value="ECO:0007669"/>
    <property type="project" value="InterPro"/>
</dbReference>
<dbReference type="Pfam" id="PF01292">
    <property type="entry name" value="Ni_hydr_CYTB"/>
    <property type="match status" value="1"/>
</dbReference>
<dbReference type="RefSeq" id="WP_182491909.1">
    <property type="nucleotide sequence ID" value="NZ_BAAAOV010000011.1"/>
</dbReference>
<keyword evidence="3 6" id="KW-0812">Transmembrane</keyword>
<feature type="transmembrane region" description="Helical" evidence="6">
    <location>
        <begin position="119"/>
        <end position="142"/>
    </location>
</feature>
<dbReference type="InterPro" id="IPR016174">
    <property type="entry name" value="Di-haem_cyt_TM"/>
</dbReference>
<evidence type="ECO:0000256" key="6">
    <source>
        <dbReference type="SAM" id="Phobius"/>
    </source>
</evidence>
<organism evidence="8 9">
    <name type="scientific">Microcella alkalica</name>
    <dbReference type="NCBI Taxonomy" id="355930"/>
    <lineage>
        <taxon>Bacteria</taxon>
        <taxon>Bacillati</taxon>
        <taxon>Actinomycetota</taxon>
        <taxon>Actinomycetes</taxon>
        <taxon>Micrococcales</taxon>
        <taxon>Microbacteriaceae</taxon>
        <taxon>Microcella</taxon>
    </lineage>
</organism>
<dbReference type="GO" id="GO:0020037">
    <property type="term" value="F:heme binding"/>
    <property type="evidence" value="ECO:0007669"/>
    <property type="project" value="TreeGrafter"/>
</dbReference>
<feature type="transmembrane region" description="Helical" evidence="6">
    <location>
        <begin position="226"/>
        <end position="250"/>
    </location>
</feature>
<evidence type="ECO:0000259" key="7">
    <source>
        <dbReference type="Pfam" id="PF01292"/>
    </source>
</evidence>
<keyword evidence="2" id="KW-1003">Cell membrane</keyword>
<evidence type="ECO:0000256" key="5">
    <source>
        <dbReference type="ARBA" id="ARBA00023136"/>
    </source>
</evidence>
<dbReference type="InterPro" id="IPR011577">
    <property type="entry name" value="Cyt_b561_bac/Ni-Hgenase"/>
</dbReference>
<gene>
    <name evidence="8" type="ORF">FHX53_002712</name>
</gene>
<sequence length="307" mass="33918">MSATQGRAPRIPKKLVVSILIALVGLALLVIAARALRELPAVQELIARYPGETELPEGAPVGLPVWLNATHFLSSLFLLLIIRTGWQVRTAKRPAGHWTRNNSGPLRTKNPPRKITLELWLHLTLDALLVLNGIVFLVLAFATGHWVRIVPTTWEVVPNAASALLQYLSLNWPVENGWVNYNSLQQLSYFAIVFVVTPLAIITGLRMSGAWPANAPRLNRAFPIEWARAVHFPVMLVFLAFIVVHVALVLSTGALRNLNHMYAGRDDDSWVGFGVFAGSIVVMVAAWFLTRPVFLRPVASLTGKVTR</sequence>
<keyword evidence="5 6" id="KW-0472">Membrane</keyword>
<evidence type="ECO:0000256" key="2">
    <source>
        <dbReference type="ARBA" id="ARBA00022475"/>
    </source>
</evidence>
<keyword evidence="9" id="KW-1185">Reference proteome</keyword>
<name>A0A839EDB9_9MICO</name>